<dbReference type="Gene3D" id="3.40.50.20">
    <property type="match status" value="1"/>
</dbReference>
<feature type="binding site" evidence="3">
    <location>
        <position position="69"/>
    </location>
    <ligand>
        <name>substrate</name>
    </ligand>
</feature>
<dbReference type="SUPFAM" id="SSF51161">
    <property type="entry name" value="Trimeric LpxA-like enzymes"/>
    <property type="match status" value="1"/>
</dbReference>
<dbReference type="InterPro" id="IPR050179">
    <property type="entry name" value="Trans_hexapeptide_repeat"/>
</dbReference>
<dbReference type="RefSeq" id="WP_130059934.1">
    <property type="nucleotide sequence ID" value="NZ_JADNPJ010000044.1"/>
</dbReference>
<dbReference type="PANTHER" id="PTHR43300">
    <property type="entry name" value="ACETYLTRANSFERASE"/>
    <property type="match status" value="1"/>
</dbReference>
<evidence type="ECO:0000256" key="3">
    <source>
        <dbReference type="PIRSR" id="PIRSR620019-2"/>
    </source>
</evidence>
<comment type="similarity">
    <text evidence="1">Belongs to the transferase hexapeptide repeat family.</text>
</comment>
<feature type="binding site" evidence="3">
    <location>
        <position position="148"/>
    </location>
    <ligand>
        <name>acetyl-CoA</name>
        <dbReference type="ChEBI" id="CHEBI:57288"/>
    </ligand>
</feature>
<evidence type="ECO:0000259" key="4">
    <source>
        <dbReference type="Pfam" id="PF17836"/>
    </source>
</evidence>
<dbReference type="PANTHER" id="PTHR43300:SF7">
    <property type="entry name" value="UDP-N-ACETYLBACILLOSAMINE N-ACETYLTRANSFERASE"/>
    <property type="match status" value="1"/>
</dbReference>
<evidence type="ECO:0000313" key="5">
    <source>
        <dbReference type="EMBL" id="KAA3756994.1"/>
    </source>
</evidence>
<gene>
    <name evidence="5" type="ORF">F3F73_22850</name>
</gene>
<feature type="domain" description="PglD N-terminal" evidence="4">
    <location>
        <begin position="6"/>
        <end position="83"/>
    </location>
</feature>
<dbReference type="Proteomes" id="UP000422221">
    <property type="component" value="Unassembled WGS sequence"/>
</dbReference>
<keyword evidence="5" id="KW-0808">Transferase</keyword>
<feature type="site" description="Increases basicity of active site His" evidence="2">
    <location>
        <position position="140"/>
    </location>
</feature>
<dbReference type="CDD" id="cd03360">
    <property type="entry name" value="LbH_AT_putative"/>
    <property type="match status" value="1"/>
</dbReference>
<reference evidence="5 6" key="1">
    <citation type="journal article" date="2019" name="Nat. Med.">
        <title>A library of human gut bacterial isolates paired with longitudinal multiomics data enables mechanistic microbiome research.</title>
        <authorList>
            <person name="Poyet M."/>
            <person name="Groussin M."/>
            <person name="Gibbons S.M."/>
            <person name="Avila-Pacheco J."/>
            <person name="Jiang X."/>
            <person name="Kearney S.M."/>
            <person name="Perrotta A.R."/>
            <person name="Berdy B."/>
            <person name="Zhao S."/>
            <person name="Lieberman T.D."/>
            <person name="Swanson P.K."/>
            <person name="Smith M."/>
            <person name="Roesemann S."/>
            <person name="Alexander J.E."/>
            <person name="Rich S.A."/>
            <person name="Livny J."/>
            <person name="Vlamakis H."/>
            <person name="Clish C."/>
            <person name="Bullock K."/>
            <person name="Deik A."/>
            <person name="Scott J."/>
            <person name="Pierce K.A."/>
            <person name="Xavier R.J."/>
            <person name="Alm E.J."/>
        </authorList>
    </citation>
    <scope>NUCLEOTIDE SEQUENCE [LARGE SCALE GENOMIC DNA]</scope>
    <source>
        <strain evidence="5 6">BIOML-A10</strain>
    </source>
</reference>
<dbReference type="AlphaFoldDB" id="A0A7J4XC99"/>
<dbReference type="InterPro" id="IPR011004">
    <property type="entry name" value="Trimer_LpxA-like_sf"/>
</dbReference>
<dbReference type="InterPro" id="IPR001451">
    <property type="entry name" value="Hexapep"/>
</dbReference>
<feature type="active site" description="Proton acceptor" evidence="2">
    <location>
        <position position="139"/>
    </location>
</feature>
<evidence type="ECO:0000313" key="6">
    <source>
        <dbReference type="Proteomes" id="UP000422221"/>
    </source>
</evidence>
<name>A0A7J4XC99_9BACE</name>
<dbReference type="NCBIfam" id="TIGR03570">
    <property type="entry name" value="NeuD_NnaD"/>
    <property type="match status" value="1"/>
</dbReference>
<proteinExistence type="inferred from homology"/>
<dbReference type="EMBL" id="VWMK01000038">
    <property type="protein sequence ID" value="KAA3756994.1"/>
    <property type="molecule type" value="Genomic_DNA"/>
</dbReference>
<dbReference type="Pfam" id="PF17836">
    <property type="entry name" value="PglD_N"/>
    <property type="match status" value="1"/>
</dbReference>
<comment type="caution">
    <text evidence="5">The sequence shown here is derived from an EMBL/GenBank/DDBJ whole genome shotgun (WGS) entry which is preliminary data.</text>
</comment>
<dbReference type="Pfam" id="PF00132">
    <property type="entry name" value="Hexapep"/>
    <property type="match status" value="1"/>
</dbReference>
<accession>A0A7J4XC99</accession>
<evidence type="ECO:0000256" key="2">
    <source>
        <dbReference type="PIRSR" id="PIRSR620019-1"/>
    </source>
</evidence>
<sequence>MNVRPLILIGGGGHCKAVIDVAETAGYTILGILDIPENVGKNVLAYKIIGTDEDIPFYVDKADFIVTVGFIKSPELRIKIHRRVIESGGRLATIIASTAHVSQYATIREGTVVMHHAVINACALVGFGCIINTFCNIEHDVQIGDYCHISTGVMINGNCKVGANTFIGSQSVMVNGMSAPGNSVFAAASMIRKSFEKEGIYAGNPAVLMIRRE</sequence>
<protein>
    <submittedName>
        <fullName evidence="5">Acetyltransferase</fullName>
    </submittedName>
</protein>
<organism evidence="5 6">
    <name type="scientific">Bacteroides salyersiae</name>
    <dbReference type="NCBI Taxonomy" id="291644"/>
    <lineage>
        <taxon>Bacteria</taxon>
        <taxon>Pseudomonadati</taxon>
        <taxon>Bacteroidota</taxon>
        <taxon>Bacteroidia</taxon>
        <taxon>Bacteroidales</taxon>
        <taxon>Bacteroidaceae</taxon>
        <taxon>Bacteroides</taxon>
    </lineage>
</organism>
<dbReference type="GO" id="GO:0016740">
    <property type="term" value="F:transferase activity"/>
    <property type="evidence" value="ECO:0007669"/>
    <property type="project" value="UniProtKB-KW"/>
</dbReference>
<dbReference type="InterPro" id="IPR020019">
    <property type="entry name" value="AcTrfase_PglD-like"/>
</dbReference>
<dbReference type="Gene3D" id="2.160.10.10">
    <property type="entry name" value="Hexapeptide repeat proteins"/>
    <property type="match status" value="1"/>
</dbReference>
<evidence type="ECO:0000256" key="1">
    <source>
        <dbReference type="ARBA" id="ARBA00007274"/>
    </source>
</evidence>
<dbReference type="InterPro" id="IPR041561">
    <property type="entry name" value="PglD_N"/>
</dbReference>